<dbReference type="GO" id="GO:0010468">
    <property type="term" value="P:regulation of gene expression"/>
    <property type="evidence" value="ECO:0007669"/>
    <property type="project" value="InterPro"/>
</dbReference>
<dbReference type="GO" id="GO:0032783">
    <property type="term" value="C:super elongation complex"/>
    <property type="evidence" value="ECO:0007669"/>
    <property type="project" value="TreeGrafter"/>
</dbReference>
<feature type="compositionally biased region" description="Low complexity" evidence="5">
    <location>
        <begin position="430"/>
        <end position="443"/>
    </location>
</feature>
<dbReference type="AlphaFoldDB" id="A0A8T2KDH8"/>
<evidence type="ECO:0000313" key="8">
    <source>
        <dbReference type="Proteomes" id="UP000812440"/>
    </source>
</evidence>
<feature type="region of interest" description="Disordered" evidence="5">
    <location>
        <begin position="1"/>
        <end position="48"/>
    </location>
</feature>
<dbReference type="Pfam" id="PF05110">
    <property type="entry name" value="AF-4"/>
    <property type="match status" value="1"/>
</dbReference>
<feature type="compositionally biased region" description="Basic and acidic residues" evidence="5">
    <location>
        <begin position="93"/>
        <end position="102"/>
    </location>
</feature>
<dbReference type="PANTHER" id="PTHR10528">
    <property type="entry name" value="AF4/FMR2 FAMILY MEMBER"/>
    <property type="match status" value="1"/>
</dbReference>
<feature type="domain" description="AF4/FMR2 C-terminal homology" evidence="6">
    <location>
        <begin position="898"/>
        <end position="1123"/>
    </location>
</feature>
<keyword evidence="3" id="KW-0597">Phosphoprotein</keyword>
<feature type="compositionally biased region" description="Basic and acidic residues" evidence="5">
    <location>
        <begin position="147"/>
        <end position="163"/>
    </location>
</feature>
<evidence type="ECO:0000313" key="7">
    <source>
        <dbReference type="EMBL" id="KAG8454363.1"/>
    </source>
</evidence>
<feature type="region of interest" description="Disordered" evidence="5">
    <location>
        <begin position="136"/>
        <end position="173"/>
    </location>
</feature>
<accession>A0A8T2KDH8</accession>
<evidence type="ECO:0000256" key="2">
    <source>
        <dbReference type="ARBA" id="ARBA00007354"/>
    </source>
</evidence>
<evidence type="ECO:0000256" key="1">
    <source>
        <dbReference type="ARBA" id="ARBA00004123"/>
    </source>
</evidence>
<evidence type="ECO:0000259" key="6">
    <source>
        <dbReference type="Pfam" id="PF18876"/>
    </source>
</evidence>
<dbReference type="InterPro" id="IPR043640">
    <property type="entry name" value="AF4/FMR2_CHD"/>
</dbReference>
<reference evidence="7" key="1">
    <citation type="thesis" date="2020" institute="ProQuest LLC" country="789 East Eisenhower Parkway, Ann Arbor, MI, USA">
        <title>Comparative Genomics and Chromosome Evolution.</title>
        <authorList>
            <person name="Mudd A.B."/>
        </authorList>
    </citation>
    <scope>NUCLEOTIDE SEQUENCE</scope>
    <source>
        <strain evidence="7">Female2</strain>
        <tissue evidence="7">Blood</tissue>
    </source>
</reference>
<keyword evidence="8" id="KW-1185">Reference proteome</keyword>
<name>A0A8T2KDH8_9PIPI</name>
<feature type="compositionally biased region" description="Polar residues" evidence="5">
    <location>
        <begin position="417"/>
        <end position="429"/>
    </location>
</feature>
<feature type="region of interest" description="Disordered" evidence="5">
    <location>
        <begin position="1035"/>
        <end position="1074"/>
    </location>
</feature>
<dbReference type="EMBL" id="JAACNH010000001">
    <property type="protein sequence ID" value="KAG8454363.1"/>
    <property type="molecule type" value="Genomic_DNA"/>
</dbReference>
<feature type="compositionally biased region" description="Basic and acidic residues" evidence="5">
    <location>
        <begin position="572"/>
        <end position="617"/>
    </location>
</feature>
<comment type="subcellular location">
    <subcellularLocation>
        <location evidence="1">Nucleus</location>
    </subcellularLocation>
</comment>
<protein>
    <recommendedName>
        <fullName evidence="6">AF4/FMR2 C-terminal homology domain-containing protein</fullName>
    </recommendedName>
</protein>
<dbReference type="PANTHER" id="PTHR10528:SF6">
    <property type="entry name" value="AF4_FMR2 FAMILY MEMBER 1"/>
    <property type="match status" value="1"/>
</dbReference>
<feature type="compositionally biased region" description="Basic and acidic residues" evidence="5">
    <location>
        <begin position="801"/>
        <end position="839"/>
    </location>
</feature>
<sequence>MAAQSSLDNEERNLLRIREQERRNQEAQQERENFNEHAPLFPEPYKRRKGDELSCRIEKMLGCYDETKELIDAKTNTQIHNISKSSVVVSSHQKPDCRKVEPRIPSINSSSGHHHRPRTTNKLIYGHVTKSYSTVRGNSQDLIAGEQQRKSKPMDINSKRSEEDGCAELSSSPSSISALSPLLSSLSSPVEPLSPLHSSHQIDSKLRAGQMLEKTQSNNILTSPVLNDIGSRDGLAPVTNLVTSSQSFPSSLPSSKANAMPQKPTAYVRPMDGQDQMPCQSPYIKDDEESYGNLADEKISKMEISSETLDPFSNEAHCVEEILKEMTHSWPPPISAIPTPSTAEPSKFRFHIKESQHVPSVKGSQKQYDYGTSSKLLPSSQQEKSMLEKDLQLSDSEDSDEVEDREKPRSFSAPPSILQSQTDTVFSAHSSSVESESSATDSTSDTESEDSSSDSEVNEHPKAPTPEPDPDIWQLRHYLNKVGPSTAPNENNNNVDHEQPSHWDSKGQGSLSPSPYESPKTLEPPIEKSPWTSQEEIQNKEPCIVSPKVNETVTARQTAGIKHPRKSLKLLVPEEPKFGLKVESEPAPYRPRDQPSKEKPSVKTKEKAKSSECKEPKAIISQHAEKKKHRSSHHGSSEKKCSSSILEKSRLSHSLPQCPSSVQVQSQSKANHRTNITHPAVVVREDLHRDKVLLPIGDNRLPPLSINHKTHSLVVKIELSLLSKVPCVAGKPSHLKSKKENSQHTASIKKIEPEKKLSQNHHKEHTKRKVEEGEKNVMHKKIKLETEAKSTSHKQLLTKRTPKESSENFHKKHYQEKPTSHAEHTDKKTEKLPQKRRSSESSPCRQLSTASSSKNTHKEPSSKHRKMEEKPSDHVKSSKGSKENNTNPFPVPSLPNGSVKPTRPQLKFEDGLHSPEHYMKEAKKLKHKADAMSDKIGKSFSYLDAAMFFIECGIAMESDVQAPKPAYTIIAETVDLIKFILKLKNFADSTAPAHEISFAVLCMRCQSVLYMAMFRYKKDTAIKYSRTLGEHFKNSSRAAQAPSPCIARSTGTPSPLSPTPSPASSVGSQPASIASSSGTSSSSIAIPQMIHHIASSYVNITSYVLYAYDIWEQADLLAKNNKGI</sequence>
<dbReference type="InterPro" id="IPR007797">
    <property type="entry name" value="AF4/FMR2"/>
</dbReference>
<keyword evidence="4" id="KW-0539">Nucleus</keyword>
<feature type="region of interest" description="Disordered" evidence="5">
    <location>
        <begin position="730"/>
        <end position="906"/>
    </location>
</feature>
<comment type="similarity">
    <text evidence="2">Belongs to the AF4 family.</text>
</comment>
<feature type="compositionally biased region" description="Basic and acidic residues" evidence="5">
    <location>
        <begin position="9"/>
        <end position="35"/>
    </location>
</feature>
<dbReference type="Gene3D" id="6.10.250.2670">
    <property type="match status" value="1"/>
</dbReference>
<feature type="compositionally biased region" description="Basic and acidic residues" evidence="5">
    <location>
        <begin position="769"/>
        <end position="790"/>
    </location>
</feature>
<feature type="compositionally biased region" description="Basic and acidic residues" evidence="5">
    <location>
        <begin position="495"/>
        <end position="505"/>
    </location>
</feature>
<evidence type="ECO:0000256" key="3">
    <source>
        <dbReference type="ARBA" id="ARBA00022553"/>
    </source>
</evidence>
<feature type="region of interest" description="Disordered" evidence="5">
    <location>
        <begin position="354"/>
        <end position="657"/>
    </location>
</feature>
<feature type="compositionally biased region" description="Basic residues" evidence="5">
    <location>
        <begin position="758"/>
        <end position="768"/>
    </location>
</feature>
<dbReference type="Pfam" id="PF18876">
    <property type="entry name" value="AFF4_CHD"/>
    <property type="match status" value="1"/>
</dbReference>
<dbReference type="OrthoDB" id="6382204at2759"/>
<gene>
    <name evidence="7" type="ORF">GDO86_000839</name>
</gene>
<dbReference type="Proteomes" id="UP000812440">
    <property type="component" value="Chromosome 1"/>
</dbReference>
<evidence type="ECO:0000256" key="4">
    <source>
        <dbReference type="ARBA" id="ARBA00023242"/>
    </source>
</evidence>
<feature type="compositionally biased region" description="Low complexity" evidence="5">
    <location>
        <begin position="1062"/>
        <end position="1074"/>
    </location>
</feature>
<feature type="compositionally biased region" description="Polar residues" evidence="5">
    <location>
        <begin position="840"/>
        <end position="854"/>
    </location>
</feature>
<feature type="compositionally biased region" description="Basic and acidic residues" evidence="5">
    <location>
        <begin position="856"/>
        <end position="882"/>
    </location>
</feature>
<proteinExistence type="inferred from homology"/>
<evidence type="ECO:0000256" key="5">
    <source>
        <dbReference type="SAM" id="MobiDB-lite"/>
    </source>
</evidence>
<feature type="compositionally biased region" description="Acidic residues" evidence="5">
    <location>
        <begin position="444"/>
        <end position="453"/>
    </location>
</feature>
<feature type="compositionally biased region" description="Polar residues" evidence="5">
    <location>
        <begin position="362"/>
        <end position="384"/>
    </location>
</feature>
<organism evidence="7 8">
    <name type="scientific">Hymenochirus boettgeri</name>
    <name type="common">Congo dwarf clawed frog</name>
    <dbReference type="NCBI Taxonomy" id="247094"/>
    <lineage>
        <taxon>Eukaryota</taxon>
        <taxon>Metazoa</taxon>
        <taxon>Chordata</taxon>
        <taxon>Craniata</taxon>
        <taxon>Vertebrata</taxon>
        <taxon>Euteleostomi</taxon>
        <taxon>Amphibia</taxon>
        <taxon>Batrachia</taxon>
        <taxon>Anura</taxon>
        <taxon>Pipoidea</taxon>
        <taxon>Pipidae</taxon>
        <taxon>Pipinae</taxon>
        <taxon>Hymenochirus</taxon>
    </lineage>
</organism>
<comment type="caution">
    <text evidence="7">The sequence shown here is derived from an EMBL/GenBank/DDBJ whole genome shotgun (WGS) entry which is preliminary data.</text>
</comment>
<feature type="region of interest" description="Disordered" evidence="5">
    <location>
        <begin position="84"/>
        <end position="118"/>
    </location>
</feature>